<proteinExistence type="predicted"/>
<organism evidence="3 4">
    <name type="scientific">Lactobacillus crispatus</name>
    <dbReference type="NCBI Taxonomy" id="47770"/>
    <lineage>
        <taxon>Bacteria</taxon>
        <taxon>Bacillati</taxon>
        <taxon>Bacillota</taxon>
        <taxon>Bacilli</taxon>
        <taxon>Lactobacillales</taxon>
        <taxon>Lactobacillaceae</taxon>
        <taxon>Lactobacillus</taxon>
    </lineage>
</organism>
<name>A0A7H9E9U6_9LACO</name>
<feature type="signal peptide" evidence="2">
    <location>
        <begin position="1"/>
        <end position="30"/>
    </location>
</feature>
<gene>
    <name evidence="3" type="ORF">GTO85_08450</name>
</gene>
<sequence length="285" mass="32912">MKFKRLTLFVATFALMICGFLSTSSNNVSAHSWYWWAKKPRTVVLTRPRYIYEIQGTTPRYKSYEIRKKLLKAGTSIKIQHVASYDWIVTNRGYANGYFKKNQKFWVMNDSKRKWKETYQQYKKNHTAKKSNKKKSQQKTTASKDIADLKKVEKMTSKPALGGSIYGYFANIPKKGLMKFAFYHSYDPNGFKIEGDFVNLSNQTVNLDDYLNNYFTYQLTTSDLGDGNHYVKFHTNQTVGPYDHAHFTATSNGPKNAHDHNKLMMETSANADVNIPFMGVTVPVF</sequence>
<evidence type="ECO:0000313" key="4">
    <source>
        <dbReference type="Proteomes" id="UP000510660"/>
    </source>
</evidence>
<dbReference type="Proteomes" id="UP000510660">
    <property type="component" value="Chromosome"/>
</dbReference>
<feature type="compositionally biased region" description="Basic residues" evidence="1">
    <location>
        <begin position="123"/>
        <end position="137"/>
    </location>
</feature>
<evidence type="ECO:0000256" key="2">
    <source>
        <dbReference type="SAM" id="SignalP"/>
    </source>
</evidence>
<keyword evidence="2" id="KW-0732">Signal</keyword>
<evidence type="ECO:0008006" key="5">
    <source>
        <dbReference type="Google" id="ProtNLM"/>
    </source>
</evidence>
<dbReference type="RefSeq" id="WP_180860525.1">
    <property type="nucleotide sequence ID" value="NZ_CP047415.1"/>
</dbReference>
<accession>A0A7H9E9U6</accession>
<evidence type="ECO:0000313" key="3">
    <source>
        <dbReference type="EMBL" id="QLL74376.1"/>
    </source>
</evidence>
<dbReference type="AlphaFoldDB" id="A0A7H9E9U6"/>
<reference evidence="3 4" key="1">
    <citation type="submission" date="2020-01" db="EMBL/GenBank/DDBJ databases">
        <title>Complete and circular genome sequences of six lactobacillus isolates from horses.</title>
        <authorList>
            <person name="Hassan H.M."/>
        </authorList>
    </citation>
    <scope>NUCLEOTIDE SEQUENCE [LARGE SCALE GENOMIC DNA]</scope>
    <source>
        <strain evidence="3 4">1D</strain>
    </source>
</reference>
<evidence type="ECO:0000256" key="1">
    <source>
        <dbReference type="SAM" id="MobiDB-lite"/>
    </source>
</evidence>
<protein>
    <recommendedName>
        <fullName evidence="5">Surface layer protein A domain-containing protein</fullName>
    </recommendedName>
</protein>
<feature type="region of interest" description="Disordered" evidence="1">
    <location>
        <begin position="123"/>
        <end position="143"/>
    </location>
</feature>
<dbReference type="EMBL" id="CP047415">
    <property type="protein sequence ID" value="QLL74376.1"/>
    <property type="molecule type" value="Genomic_DNA"/>
</dbReference>
<feature type="chain" id="PRO_5029016244" description="Surface layer protein A domain-containing protein" evidence="2">
    <location>
        <begin position="31"/>
        <end position="285"/>
    </location>
</feature>